<sequence>MFDLNQYYDNDAKDIYISDVDSLAPAVVENGCGMIKAGYGGDDDPFAIFPSLIGKAPNLPQMVGLSNKDTFVGDEALYKKGILTLEYPIEFGLVKNWDSLEKILHFTFYNGLRIAPEERDILLTSKSGFIVLDLLLALLQSGRTTGTVISSGEGVTSCISIYNGYFSKNSVFKSNLAGKVLNKSLMEILNEFGLYFSTLGHLEIVRDIKEKICYVALDFEEEIQKSIESNSIQRGYQLPNGDVIELNDARFKCSEALFQPHLIGMDDTIPIHKMIYESIMKSPIHNRKELFNNIILVGGTTLLTGIIERLNKEISSLVNKNQLISK</sequence>
<dbReference type="PROSITE" id="PS00406">
    <property type="entry name" value="ACTINS_1"/>
    <property type="match status" value="1"/>
</dbReference>
<keyword evidence="4" id="KW-0067">ATP-binding</keyword>
<keyword evidence="5" id="KW-0206">Cytoskeleton</keyword>
<evidence type="ECO:0000256" key="3">
    <source>
        <dbReference type="ARBA" id="ARBA00022741"/>
    </source>
</evidence>
<evidence type="ECO:0000256" key="1">
    <source>
        <dbReference type="ARBA" id="ARBA00004245"/>
    </source>
</evidence>
<dbReference type="SMART" id="SM00268">
    <property type="entry name" value="ACTIN"/>
    <property type="match status" value="1"/>
</dbReference>
<comment type="subcellular location">
    <subcellularLocation>
        <location evidence="1">Cytoplasm</location>
        <location evidence="1">Cytoskeleton</location>
    </subcellularLocation>
</comment>
<dbReference type="SUPFAM" id="SSF53067">
    <property type="entry name" value="Actin-like ATPase domain"/>
    <property type="match status" value="2"/>
</dbReference>
<dbReference type="Pfam" id="PF00022">
    <property type="entry name" value="Actin"/>
    <property type="match status" value="2"/>
</dbReference>
<dbReference type="GO" id="GO:0005524">
    <property type="term" value="F:ATP binding"/>
    <property type="evidence" value="ECO:0007669"/>
    <property type="project" value="UniProtKB-KW"/>
</dbReference>
<name>A0A9Q0LVW1_ANAIG</name>
<dbReference type="GO" id="GO:0005856">
    <property type="term" value="C:cytoskeleton"/>
    <property type="evidence" value="ECO:0007669"/>
    <property type="project" value="UniProtKB-SubCell"/>
</dbReference>
<evidence type="ECO:0000256" key="4">
    <source>
        <dbReference type="ARBA" id="ARBA00022840"/>
    </source>
</evidence>
<evidence type="ECO:0000256" key="2">
    <source>
        <dbReference type="ARBA" id="ARBA00022490"/>
    </source>
</evidence>
<dbReference type="InterPro" id="IPR043129">
    <property type="entry name" value="ATPase_NBD"/>
</dbReference>
<comment type="similarity">
    <text evidence="6">Belongs to the actin family.</text>
</comment>
<organism evidence="7 8">
    <name type="scientific">Anaeramoeba ignava</name>
    <name type="common">Anaerobic marine amoeba</name>
    <dbReference type="NCBI Taxonomy" id="1746090"/>
    <lineage>
        <taxon>Eukaryota</taxon>
        <taxon>Metamonada</taxon>
        <taxon>Anaeramoebidae</taxon>
        <taxon>Anaeramoeba</taxon>
    </lineage>
</organism>
<comment type="caution">
    <text evidence="7">The sequence shown here is derived from an EMBL/GenBank/DDBJ whole genome shotgun (WGS) entry which is preliminary data.</text>
</comment>
<dbReference type="PRINTS" id="PR00190">
    <property type="entry name" value="ACTIN"/>
</dbReference>
<dbReference type="EMBL" id="JAPDFW010000044">
    <property type="protein sequence ID" value="KAJ5078825.1"/>
    <property type="molecule type" value="Genomic_DNA"/>
</dbReference>
<proteinExistence type="inferred from homology"/>
<protein>
    <submittedName>
        <fullName evidence="7">Actin-7-related</fullName>
    </submittedName>
</protein>
<dbReference type="Proteomes" id="UP001149090">
    <property type="component" value="Unassembled WGS sequence"/>
</dbReference>
<dbReference type="PANTHER" id="PTHR11937">
    <property type="entry name" value="ACTIN"/>
    <property type="match status" value="1"/>
</dbReference>
<evidence type="ECO:0000256" key="5">
    <source>
        <dbReference type="ARBA" id="ARBA00023212"/>
    </source>
</evidence>
<dbReference type="Gene3D" id="3.30.420.40">
    <property type="match status" value="2"/>
</dbReference>
<dbReference type="Gene3D" id="3.90.640.10">
    <property type="entry name" value="Actin, Chain A, domain 4"/>
    <property type="match status" value="1"/>
</dbReference>
<dbReference type="InterPro" id="IPR004001">
    <property type="entry name" value="Actin_CS"/>
</dbReference>
<evidence type="ECO:0000313" key="7">
    <source>
        <dbReference type="EMBL" id="KAJ5078825.1"/>
    </source>
</evidence>
<keyword evidence="3" id="KW-0547">Nucleotide-binding</keyword>
<gene>
    <name evidence="7" type="ORF">M0811_04548</name>
</gene>
<dbReference type="FunFam" id="3.90.640.10:FF:000007">
    <property type="entry name" value="Actin like 7B"/>
    <property type="match status" value="1"/>
</dbReference>
<evidence type="ECO:0000313" key="8">
    <source>
        <dbReference type="Proteomes" id="UP001149090"/>
    </source>
</evidence>
<accession>A0A9Q0LVW1</accession>
<keyword evidence="2" id="KW-0963">Cytoplasm</keyword>
<evidence type="ECO:0000256" key="6">
    <source>
        <dbReference type="RuleBase" id="RU000487"/>
    </source>
</evidence>
<reference evidence="7" key="1">
    <citation type="submission" date="2022-10" db="EMBL/GenBank/DDBJ databases">
        <title>Novel sulphate-reducing endosymbionts in the free-living metamonad Anaeramoeba.</title>
        <authorList>
            <person name="Jerlstrom-Hultqvist J."/>
            <person name="Cepicka I."/>
            <person name="Gallot-Lavallee L."/>
            <person name="Salas-Leiva D."/>
            <person name="Curtis B.A."/>
            <person name="Zahonova K."/>
            <person name="Pipaliya S."/>
            <person name="Dacks J."/>
            <person name="Roger A.J."/>
        </authorList>
    </citation>
    <scope>NUCLEOTIDE SEQUENCE</scope>
    <source>
        <strain evidence="7">BMAN</strain>
    </source>
</reference>
<dbReference type="InterPro" id="IPR004000">
    <property type="entry name" value="Actin"/>
</dbReference>
<keyword evidence="8" id="KW-1185">Reference proteome</keyword>
<dbReference type="AlphaFoldDB" id="A0A9Q0LVW1"/>
<dbReference type="FunFam" id="3.30.420.40:FF:000148">
    <property type="entry name" value="Actin, alpha skeletal muscle"/>
    <property type="match status" value="1"/>
</dbReference>